<name>A0A559TL01_9HYPH</name>
<dbReference type="EMBL" id="VISO01000001">
    <property type="protein sequence ID" value="TVZ75293.1"/>
    <property type="molecule type" value="Genomic_DNA"/>
</dbReference>
<proteinExistence type="predicted"/>
<evidence type="ECO:0000313" key="2">
    <source>
        <dbReference type="Proteomes" id="UP000319824"/>
    </source>
</evidence>
<gene>
    <name evidence="1" type="ORF">BCL32_0777</name>
</gene>
<sequence>MPYNQRMLALIRASVIYFNGSFILGTKFEKEKLTRHVGYPRVQYPGPPHMSIMIGVGFRADGVLTILFRHPLSFHLRLPETAPGCVCQSPRYVSSLPDCS</sequence>
<dbReference type="Proteomes" id="UP000319824">
    <property type="component" value="Unassembled WGS sequence"/>
</dbReference>
<dbReference type="AlphaFoldDB" id="A0A559TL01"/>
<accession>A0A559TL01</accession>
<comment type="caution">
    <text evidence="1">The sequence shown here is derived from an EMBL/GenBank/DDBJ whole genome shotgun (WGS) entry which is preliminary data.</text>
</comment>
<reference evidence="1 2" key="1">
    <citation type="submission" date="2019-06" db="EMBL/GenBank/DDBJ databases">
        <title>Pac Bio to generate improved reference genome sequences for organisms with transposon mutant libraries (support for FEBA project).</title>
        <authorList>
            <person name="Blow M."/>
        </authorList>
    </citation>
    <scope>NUCLEOTIDE SEQUENCE [LARGE SCALE GENOMIC DNA]</scope>
    <source>
        <strain evidence="1 2">USDA 1844</strain>
    </source>
</reference>
<evidence type="ECO:0000313" key="1">
    <source>
        <dbReference type="EMBL" id="TVZ75293.1"/>
    </source>
</evidence>
<organism evidence="1 2">
    <name type="scientific">Rhizobium mongolense USDA 1844</name>
    <dbReference type="NCBI Taxonomy" id="1079460"/>
    <lineage>
        <taxon>Bacteria</taxon>
        <taxon>Pseudomonadati</taxon>
        <taxon>Pseudomonadota</taxon>
        <taxon>Alphaproteobacteria</taxon>
        <taxon>Hyphomicrobiales</taxon>
        <taxon>Rhizobiaceae</taxon>
        <taxon>Rhizobium/Agrobacterium group</taxon>
        <taxon>Rhizobium</taxon>
    </lineage>
</organism>
<protein>
    <submittedName>
        <fullName evidence="1">Uncharacterized protein</fullName>
    </submittedName>
</protein>